<feature type="compositionally biased region" description="Basic residues" evidence="1">
    <location>
        <begin position="1"/>
        <end position="11"/>
    </location>
</feature>
<reference evidence="3 4" key="1">
    <citation type="journal article" date="2005" name="Int. J. Syst. Evol. Microbiol.">
        <title>Halobacillus yeomjeoni sp. nov., isolated from a marine solar saltern in Korea.</title>
        <authorList>
            <person name="Yoon J.H."/>
            <person name="Kang S.J."/>
            <person name="Lee C.H."/>
            <person name="Oh H.W."/>
            <person name="Oh T.K."/>
        </authorList>
    </citation>
    <scope>NUCLEOTIDE SEQUENCE [LARGE SCALE GENOMIC DNA]</scope>
    <source>
        <strain evidence="3 4">KCTC 3957</strain>
    </source>
</reference>
<organism evidence="3 4">
    <name type="scientific">Halobacillus yeomjeoni</name>
    <dbReference type="NCBI Taxonomy" id="311194"/>
    <lineage>
        <taxon>Bacteria</taxon>
        <taxon>Bacillati</taxon>
        <taxon>Bacillota</taxon>
        <taxon>Bacilli</taxon>
        <taxon>Bacillales</taxon>
        <taxon>Bacillaceae</taxon>
        <taxon>Halobacillus</taxon>
    </lineage>
</organism>
<dbReference type="RefSeq" id="WP_197315533.1">
    <property type="nucleotide sequence ID" value="NZ_JADZSC010000001.1"/>
</dbReference>
<dbReference type="Proteomes" id="UP000614490">
    <property type="component" value="Unassembled WGS sequence"/>
</dbReference>
<keyword evidence="4" id="KW-1185">Reference proteome</keyword>
<proteinExistence type="predicted"/>
<comment type="caution">
    <text evidence="3">The sequence shown here is derived from an EMBL/GenBank/DDBJ whole genome shotgun (WGS) entry which is preliminary data.</text>
</comment>
<dbReference type="EMBL" id="JADZSC010000001">
    <property type="protein sequence ID" value="MBH0228890.1"/>
    <property type="molecule type" value="Genomic_DNA"/>
</dbReference>
<evidence type="ECO:0000313" key="4">
    <source>
        <dbReference type="Proteomes" id="UP000614490"/>
    </source>
</evidence>
<dbReference type="Pfam" id="PF07739">
    <property type="entry name" value="TipAS"/>
    <property type="match status" value="1"/>
</dbReference>
<dbReference type="InterPro" id="IPR036244">
    <property type="entry name" value="TipA-like_antibiotic-bd"/>
</dbReference>
<dbReference type="SUPFAM" id="SSF89082">
    <property type="entry name" value="Antibiotic binding domain of TipA-like multidrug resistance regulators"/>
    <property type="match status" value="1"/>
</dbReference>
<evidence type="ECO:0000313" key="3">
    <source>
        <dbReference type="EMBL" id="MBH0228890.1"/>
    </source>
</evidence>
<gene>
    <name evidence="3" type="ORF">H0267_01580</name>
</gene>
<dbReference type="AlphaFoldDB" id="A0A931HSE4"/>
<evidence type="ECO:0000259" key="2">
    <source>
        <dbReference type="Pfam" id="PF07739"/>
    </source>
</evidence>
<accession>A0A931HSE4</accession>
<evidence type="ECO:0000256" key="1">
    <source>
        <dbReference type="SAM" id="MobiDB-lite"/>
    </source>
</evidence>
<sequence length="82" mass="9794">MISRDNHRKGRRESGPFHDAPTLQKEVEKWLMYTWSSYSKEAHAGLAEIYVSDERFRSYYESRVKGRAEFLRDSILVYLGYK</sequence>
<dbReference type="Gene3D" id="1.10.490.50">
    <property type="entry name" value="Antibiotic binding domain of TipA-like multidrug resistance regulators"/>
    <property type="match status" value="1"/>
</dbReference>
<feature type="domain" description="TipAS antibiotic-recognition" evidence="2">
    <location>
        <begin position="21"/>
        <end position="78"/>
    </location>
</feature>
<feature type="region of interest" description="Disordered" evidence="1">
    <location>
        <begin position="1"/>
        <end position="20"/>
    </location>
</feature>
<protein>
    <submittedName>
        <fullName evidence="3">TipAS antibiotic-recognition domain-containing protein</fullName>
    </submittedName>
</protein>
<name>A0A931HSE4_9BACI</name>
<dbReference type="InterPro" id="IPR012925">
    <property type="entry name" value="TipAS_dom"/>
</dbReference>